<sequence>MTDHLADLNKYGQLIDKPSSADEHFYSELIKLFENIEHVLNDEHRYYYNRADIVITPLLEKKAPEVIWEVATLIKDHVMGEGEDLVIPATNLDSRALKKGWAA</sequence>
<evidence type="ECO:0000313" key="1">
    <source>
        <dbReference type="EMBL" id="ALB22045.1"/>
    </source>
</evidence>
<gene>
    <name evidence="1" type="ORF">KU39_862</name>
</gene>
<evidence type="ECO:0000313" key="2">
    <source>
        <dbReference type="Proteomes" id="UP000029558"/>
    </source>
</evidence>
<dbReference type="AlphaFoldDB" id="A0A1L6TA15"/>
<dbReference type="RefSeq" id="WP_017376902.1">
    <property type="nucleotide sequence ID" value="NZ_CP012508.1"/>
</dbReference>
<protein>
    <submittedName>
        <fullName evidence="1">Uncharacterized protein</fullName>
    </submittedName>
</protein>
<dbReference type="EMBL" id="CP012508">
    <property type="protein sequence ID" value="ALB22045.1"/>
    <property type="molecule type" value="Genomic_DNA"/>
</dbReference>
<organism evidence="1 2">
    <name type="scientific">Piscirickettsia salmonis</name>
    <dbReference type="NCBI Taxonomy" id="1238"/>
    <lineage>
        <taxon>Bacteria</taxon>
        <taxon>Pseudomonadati</taxon>
        <taxon>Pseudomonadota</taxon>
        <taxon>Gammaproteobacteria</taxon>
        <taxon>Thiotrichales</taxon>
        <taxon>Piscirickettsiaceae</taxon>
        <taxon>Piscirickettsia</taxon>
    </lineage>
</organism>
<reference evidence="1 2" key="1">
    <citation type="journal article" date="2014" name="Genome Announc.">
        <title>Comparative Genome Analysis of Two Isolates of the Fish Pathogen Piscirickettsia salmonis from Different Hosts Reveals Major Differences in Virulence-Associated Secretion Systems.</title>
        <authorList>
            <person name="Bohle H."/>
            <person name="Henriquez P."/>
            <person name="Grothusen H."/>
            <person name="Navas E."/>
            <person name="Sandoval A."/>
            <person name="Bustamante F."/>
            <person name="Bustos P."/>
            <person name="Mancilla M."/>
        </authorList>
    </citation>
    <scope>NUCLEOTIDE SEQUENCE [LARGE SCALE GENOMIC DNA]</scope>
    <source>
        <strain evidence="2">B1-32597</strain>
    </source>
</reference>
<proteinExistence type="predicted"/>
<dbReference type="Proteomes" id="UP000029558">
    <property type="component" value="Chromosome"/>
</dbReference>
<name>A0A1L6TA15_PISSA</name>
<accession>A0A1L6TA15</accession>